<dbReference type="Pfam" id="PF12802">
    <property type="entry name" value="MarR_2"/>
    <property type="match status" value="1"/>
</dbReference>
<evidence type="ECO:0000256" key="1">
    <source>
        <dbReference type="SAM" id="MobiDB-lite"/>
    </source>
</evidence>
<dbReference type="AlphaFoldDB" id="A0A9W6LXY3"/>
<reference evidence="3" key="2">
    <citation type="submission" date="2023-01" db="EMBL/GenBank/DDBJ databases">
        <authorList>
            <person name="Sun Q."/>
            <person name="Evtushenko L."/>
        </authorList>
    </citation>
    <scope>NUCLEOTIDE SEQUENCE</scope>
    <source>
        <strain evidence="3">VKM Ac-1020</strain>
    </source>
</reference>
<dbReference type="GO" id="GO:0006950">
    <property type="term" value="P:response to stress"/>
    <property type="evidence" value="ECO:0007669"/>
    <property type="project" value="TreeGrafter"/>
</dbReference>
<dbReference type="SUPFAM" id="SSF46785">
    <property type="entry name" value="Winged helix' DNA-binding domain"/>
    <property type="match status" value="1"/>
</dbReference>
<keyword evidence="4" id="KW-1185">Reference proteome</keyword>
<evidence type="ECO:0000313" key="4">
    <source>
        <dbReference type="Proteomes" id="UP001142462"/>
    </source>
</evidence>
<feature type="domain" description="HTH marR-type" evidence="2">
    <location>
        <begin position="22"/>
        <end position="192"/>
    </location>
</feature>
<reference evidence="3" key="1">
    <citation type="journal article" date="2014" name="Int. J. Syst. Evol. Microbiol.">
        <title>Complete genome sequence of Corynebacterium casei LMG S-19264T (=DSM 44701T), isolated from a smear-ripened cheese.</title>
        <authorList>
            <consortium name="US DOE Joint Genome Institute (JGI-PGF)"/>
            <person name="Walter F."/>
            <person name="Albersmeier A."/>
            <person name="Kalinowski J."/>
            <person name="Ruckert C."/>
        </authorList>
    </citation>
    <scope>NUCLEOTIDE SEQUENCE</scope>
    <source>
        <strain evidence="3">VKM Ac-1020</strain>
    </source>
</reference>
<dbReference type="PANTHER" id="PTHR33164:SF57">
    <property type="entry name" value="MARR-FAMILY TRANSCRIPTIONAL REGULATOR"/>
    <property type="match status" value="1"/>
</dbReference>
<evidence type="ECO:0000313" key="3">
    <source>
        <dbReference type="EMBL" id="GLJ62937.1"/>
    </source>
</evidence>
<dbReference type="Gene3D" id="1.10.10.10">
    <property type="entry name" value="Winged helix-like DNA-binding domain superfamily/Winged helix DNA-binding domain"/>
    <property type="match status" value="1"/>
</dbReference>
<evidence type="ECO:0000259" key="2">
    <source>
        <dbReference type="PROSITE" id="PS50995"/>
    </source>
</evidence>
<feature type="compositionally biased region" description="Gly residues" evidence="1">
    <location>
        <begin position="52"/>
        <end position="66"/>
    </location>
</feature>
<sequence>MHRISMSSVMYFRGVAEPTDPAARIAAALARLRLGRRGGEGPFEHGHPLHGGPFGGPHAGPHGGPLGAHHGHGGPHGDHPRGPFGRSIARLRLLEILATADGPLSVGQIGERLGVDQPRASRLVQAVVESGHARREADPADARRTLIALTDEGRAIAARTHGARTEAVEQALAGFTAEERAQLADLLGRFADAWPDPRRPQG</sequence>
<dbReference type="InterPro" id="IPR036390">
    <property type="entry name" value="WH_DNA-bd_sf"/>
</dbReference>
<gene>
    <name evidence="3" type="ORF">GCM10017576_30680</name>
</gene>
<dbReference type="PRINTS" id="PR00598">
    <property type="entry name" value="HTHMARR"/>
</dbReference>
<dbReference type="SMART" id="SM00347">
    <property type="entry name" value="HTH_MARR"/>
    <property type="match status" value="1"/>
</dbReference>
<dbReference type="EMBL" id="BSEJ01000020">
    <property type="protein sequence ID" value="GLJ62937.1"/>
    <property type="molecule type" value="Genomic_DNA"/>
</dbReference>
<proteinExistence type="predicted"/>
<protein>
    <recommendedName>
        <fullName evidence="2">HTH marR-type domain-containing protein</fullName>
    </recommendedName>
</protein>
<dbReference type="GO" id="GO:0003700">
    <property type="term" value="F:DNA-binding transcription factor activity"/>
    <property type="evidence" value="ECO:0007669"/>
    <property type="project" value="InterPro"/>
</dbReference>
<dbReference type="InterPro" id="IPR039422">
    <property type="entry name" value="MarR/SlyA-like"/>
</dbReference>
<dbReference type="InterPro" id="IPR036388">
    <property type="entry name" value="WH-like_DNA-bd_sf"/>
</dbReference>
<dbReference type="Proteomes" id="UP001142462">
    <property type="component" value="Unassembled WGS sequence"/>
</dbReference>
<feature type="compositionally biased region" description="Basic and acidic residues" evidence="1">
    <location>
        <begin position="38"/>
        <end position="47"/>
    </location>
</feature>
<dbReference type="PROSITE" id="PS50995">
    <property type="entry name" value="HTH_MARR_2"/>
    <property type="match status" value="1"/>
</dbReference>
<dbReference type="InterPro" id="IPR000835">
    <property type="entry name" value="HTH_MarR-typ"/>
</dbReference>
<organism evidence="3 4">
    <name type="scientific">Microbacterium barkeri</name>
    <dbReference type="NCBI Taxonomy" id="33917"/>
    <lineage>
        <taxon>Bacteria</taxon>
        <taxon>Bacillati</taxon>
        <taxon>Actinomycetota</taxon>
        <taxon>Actinomycetes</taxon>
        <taxon>Micrococcales</taxon>
        <taxon>Microbacteriaceae</taxon>
        <taxon>Microbacterium</taxon>
    </lineage>
</organism>
<accession>A0A9W6LXY3</accession>
<dbReference type="PANTHER" id="PTHR33164">
    <property type="entry name" value="TRANSCRIPTIONAL REGULATOR, MARR FAMILY"/>
    <property type="match status" value="1"/>
</dbReference>
<comment type="caution">
    <text evidence="3">The sequence shown here is derived from an EMBL/GenBank/DDBJ whole genome shotgun (WGS) entry which is preliminary data.</text>
</comment>
<name>A0A9W6LXY3_9MICO</name>
<feature type="region of interest" description="Disordered" evidence="1">
    <location>
        <begin position="38"/>
        <end position="85"/>
    </location>
</feature>